<dbReference type="PROSITE" id="PS00108">
    <property type="entry name" value="PROTEIN_KINASE_ST"/>
    <property type="match status" value="1"/>
</dbReference>
<keyword evidence="6" id="KW-0067">ATP-binding</keyword>
<evidence type="ECO:0000256" key="4">
    <source>
        <dbReference type="ARBA" id="ARBA00022741"/>
    </source>
</evidence>
<keyword evidence="2" id="KW-0723">Serine/threonine-protein kinase</keyword>
<dbReference type="InterPro" id="IPR000719">
    <property type="entry name" value="Prot_kinase_dom"/>
</dbReference>
<dbReference type="GO" id="GO:0004707">
    <property type="term" value="F:MAP kinase activity"/>
    <property type="evidence" value="ECO:0007669"/>
    <property type="project" value="UniProtKB-EC"/>
</dbReference>
<dbReference type="Gene3D" id="3.30.200.20">
    <property type="entry name" value="Phosphorylase Kinase, domain 1"/>
    <property type="match status" value="1"/>
</dbReference>
<feature type="compositionally biased region" description="Basic and acidic residues" evidence="7">
    <location>
        <begin position="347"/>
        <end position="357"/>
    </location>
</feature>
<keyword evidence="4" id="KW-0547">Nucleotide-binding</keyword>
<evidence type="ECO:0000313" key="10">
    <source>
        <dbReference type="Proteomes" id="UP001385951"/>
    </source>
</evidence>
<gene>
    <name evidence="9" type="ORF">QCA50_010599</name>
</gene>
<evidence type="ECO:0000256" key="5">
    <source>
        <dbReference type="ARBA" id="ARBA00022777"/>
    </source>
</evidence>
<dbReference type="Proteomes" id="UP001385951">
    <property type="component" value="Unassembled WGS sequence"/>
</dbReference>
<evidence type="ECO:0000256" key="2">
    <source>
        <dbReference type="ARBA" id="ARBA00022527"/>
    </source>
</evidence>
<dbReference type="Pfam" id="PF00069">
    <property type="entry name" value="Pkinase"/>
    <property type="match status" value="1"/>
</dbReference>
<name>A0AAW0G5G0_9APHY</name>
<sequence>MSSFGKVFHVEKRWNLIREMGSGAYGYVISAADEISGEPVAIKMVTRVFEKLQLAKRALREITLLRHFSHENITGLIDVDCSPNLEEIYIFMEPMEADLHQIIKSGQSLTNEHIQYFMYQILRGLKYIHSASVVHRDLKPGNLLVNADCELKICDFGLARGFDVCYDSPTMMTEYVATRWYRAPEIMLAFRGYNTAIDIWAVGCILAELLLGRPLFKGKDYVDQLNRILDVLGTPSDEVVKRIGSEKAQAYVRSLPRKKQISFTKLLPAADAQAVDLLQQLVVFDPKLRLTASQALEHPWLASYHDVEDEPTCSHKFDRWKYLEEIDTLEKYREALLREIQECRREVRSVSSHRDLSPPRSPGKAVHTIEEEADEEDHLTPMPFPTASTPSRPDSPASLRRHETDHSVAEALAEAQATTILPHTDPVVAYARRTSMFGPSRTNSTYSVHRMPSATNGLPGGSESGGNSVAFPSAASEYARPARSRTASTIGYHAEESKRRLLRTLSTVSIFETGEGRAGGLAGVAPIAQYIVEKDRSGDEELQSEMPKELGGGDEQGSIDEILEMPADGSSDRKRRFTIE</sequence>
<keyword evidence="10" id="KW-1185">Reference proteome</keyword>
<accession>A0AAW0G5G0</accession>
<protein>
    <recommendedName>
        <fullName evidence="1">mitogen-activated protein kinase</fullName>
        <ecNumber evidence="1">2.7.11.24</ecNumber>
    </recommendedName>
</protein>
<dbReference type="PROSITE" id="PS50011">
    <property type="entry name" value="PROTEIN_KINASE_DOM"/>
    <property type="match status" value="1"/>
</dbReference>
<dbReference type="InterPro" id="IPR008271">
    <property type="entry name" value="Ser/Thr_kinase_AS"/>
</dbReference>
<evidence type="ECO:0000313" key="9">
    <source>
        <dbReference type="EMBL" id="KAK7686375.1"/>
    </source>
</evidence>
<dbReference type="EC" id="2.7.11.24" evidence="1"/>
<dbReference type="GO" id="GO:0005524">
    <property type="term" value="F:ATP binding"/>
    <property type="evidence" value="ECO:0007669"/>
    <property type="project" value="UniProtKB-KW"/>
</dbReference>
<organism evidence="9 10">
    <name type="scientific">Cerrena zonata</name>
    <dbReference type="NCBI Taxonomy" id="2478898"/>
    <lineage>
        <taxon>Eukaryota</taxon>
        <taxon>Fungi</taxon>
        <taxon>Dikarya</taxon>
        <taxon>Basidiomycota</taxon>
        <taxon>Agaricomycotina</taxon>
        <taxon>Agaricomycetes</taxon>
        <taxon>Polyporales</taxon>
        <taxon>Cerrenaceae</taxon>
        <taxon>Cerrena</taxon>
    </lineage>
</organism>
<dbReference type="InterPro" id="IPR011009">
    <property type="entry name" value="Kinase-like_dom_sf"/>
</dbReference>
<dbReference type="CDD" id="cd07834">
    <property type="entry name" value="STKc_MAPK"/>
    <property type="match status" value="1"/>
</dbReference>
<feature type="region of interest" description="Disordered" evidence="7">
    <location>
        <begin position="347"/>
        <end position="406"/>
    </location>
</feature>
<dbReference type="EMBL" id="JASBNA010000017">
    <property type="protein sequence ID" value="KAK7686375.1"/>
    <property type="molecule type" value="Genomic_DNA"/>
</dbReference>
<evidence type="ECO:0000256" key="1">
    <source>
        <dbReference type="ARBA" id="ARBA00012411"/>
    </source>
</evidence>
<dbReference type="AlphaFoldDB" id="A0AAW0G5G0"/>
<evidence type="ECO:0000256" key="7">
    <source>
        <dbReference type="SAM" id="MobiDB-lite"/>
    </source>
</evidence>
<dbReference type="SMART" id="SM00220">
    <property type="entry name" value="S_TKc"/>
    <property type="match status" value="1"/>
</dbReference>
<dbReference type="PANTHER" id="PTHR24055">
    <property type="entry name" value="MITOGEN-ACTIVATED PROTEIN KINASE"/>
    <property type="match status" value="1"/>
</dbReference>
<dbReference type="Gene3D" id="1.10.510.10">
    <property type="entry name" value="Transferase(Phosphotransferase) domain 1"/>
    <property type="match status" value="1"/>
</dbReference>
<dbReference type="InterPro" id="IPR003527">
    <property type="entry name" value="MAP_kinase_CS"/>
</dbReference>
<reference evidence="9 10" key="1">
    <citation type="submission" date="2022-09" db="EMBL/GenBank/DDBJ databases">
        <authorList>
            <person name="Palmer J.M."/>
        </authorList>
    </citation>
    <scope>NUCLEOTIDE SEQUENCE [LARGE SCALE GENOMIC DNA]</scope>
    <source>
        <strain evidence="9 10">DSM 7382</strain>
    </source>
</reference>
<dbReference type="InterPro" id="IPR050117">
    <property type="entry name" value="MAPK"/>
</dbReference>
<dbReference type="PROSITE" id="PS01351">
    <property type="entry name" value="MAPK"/>
    <property type="match status" value="1"/>
</dbReference>
<feature type="domain" description="Protein kinase" evidence="8">
    <location>
        <begin position="14"/>
        <end position="301"/>
    </location>
</feature>
<dbReference type="SUPFAM" id="SSF56112">
    <property type="entry name" value="Protein kinase-like (PK-like)"/>
    <property type="match status" value="1"/>
</dbReference>
<keyword evidence="3" id="KW-0808">Transferase</keyword>
<proteinExistence type="predicted"/>
<keyword evidence="5" id="KW-0418">Kinase</keyword>
<evidence type="ECO:0000259" key="8">
    <source>
        <dbReference type="PROSITE" id="PS50011"/>
    </source>
</evidence>
<comment type="caution">
    <text evidence="9">The sequence shown here is derived from an EMBL/GenBank/DDBJ whole genome shotgun (WGS) entry which is preliminary data.</text>
</comment>
<evidence type="ECO:0000256" key="3">
    <source>
        <dbReference type="ARBA" id="ARBA00022679"/>
    </source>
</evidence>
<feature type="region of interest" description="Disordered" evidence="7">
    <location>
        <begin position="535"/>
        <end position="580"/>
    </location>
</feature>
<evidence type="ECO:0000256" key="6">
    <source>
        <dbReference type="ARBA" id="ARBA00022840"/>
    </source>
</evidence>
<dbReference type="FunFam" id="1.10.510.10:FF:000013">
    <property type="entry name" value="Mitogen-activated protein kinase"/>
    <property type="match status" value="1"/>
</dbReference>